<dbReference type="FunCoup" id="D8TPJ0">
    <property type="interactions" value="247"/>
</dbReference>
<feature type="transmembrane region" description="Helical" evidence="5">
    <location>
        <begin position="59"/>
        <end position="83"/>
    </location>
</feature>
<accession>D8TPJ0</accession>
<feature type="transmembrane region" description="Helical" evidence="5">
    <location>
        <begin position="236"/>
        <end position="255"/>
    </location>
</feature>
<evidence type="ECO:0000313" key="7">
    <source>
        <dbReference type="Proteomes" id="UP000001058"/>
    </source>
</evidence>
<dbReference type="InParanoid" id="D8TPJ0"/>
<dbReference type="GeneID" id="9624365"/>
<keyword evidence="7" id="KW-1185">Reference proteome</keyword>
<evidence type="ECO:0008006" key="8">
    <source>
        <dbReference type="Google" id="ProtNLM"/>
    </source>
</evidence>
<keyword evidence="2 5" id="KW-0812">Transmembrane</keyword>
<dbReference type="Proteomes" id="UP000001058">
    <property type="component" value="Unassembled WGS sequence"/>
</dbReference>
<dbReference type="OrthoDB" id="417037at2759"/>
<evidence type="ECO:0000256" key="2">
    <source>
        <dbReference type="ARBA" id="ARBA00022692"/>
    </source>
</evidence>
<name>D8TPJ0_VOLCA</name>
<feature type="transmembrane region" description="Helical" evidence="5">
    <location>
        <begin position="95"/>
        <end position="114"/>
    </location>
</feature>
<dbReference type="RefSeq" id="XP_002948217.1">
    <property type="nucleotide sequence ID" value="XM_002948171.1"/>
</dbReference>
<feature type="transmembrane region" description="Helical" evidence="5">
    <location>
        <begin position="267"/>
        <end position="288"/>
    </location>
</feature>
<dbReference type="GO" id="GO:0016020">
    <property type="term" value="C:membrane"/>
    <property type="evidence" value="ECO:0007669"/>
    <property type="project" value="UniProtKB-SubCell"/>
</dbReference>
<keyword evidence="4 5" id="KW-0472">Membrane</keyword>
<protein>
    <recommendedName>
        <fullName evidence="8">Sugar phosphate transporter domain-containing protein</fullName>
    </recommendedName>
</protein>
<organism evidence="7">
    <name type="scientific">Volvox carteri f. nagariensis</name>
    <dbReference type="NCBI Taxonomy" id="3068"/>
    <lineage>
        <taxon>Eukaryota</taxon>
        <taxon>Viridiplantae</taxon>
        <taxon>Chlorophyta</taxon>
        <taxon>core chlorophytes</taxon>
        <taxon>Chlorophyceae</taxon>
        <taxon>CS clade</taxon>
        <taxon>Chlamydomonadales</taxon>
        <taxon>Volvocaceae</taxon>
        <taxon>Volvox</taxon>
    </lineage>
</organism>
<feature type="transmembrane region" description="Helical" evidence="5">
    <location>
        <begin position="172"/>
        <end position="192"/>
    </location>
</feature>
<dbReference type="KEGG" id="vcn:VOLCADRAFT_80147"/>
<feature type="transmembrane region" description="Helical" evidence="5">
    <location>
        <begin position="26"/>
        <end position="47"/>
    </location>
</feature>
<feature type="transmembrane region" description="Helical" evidence="5">
    <location>
        <begin position="204"/>
        <end position="224"/>
    </location>
</feature>
<dbReference type="EMBL" id="GL378330">
    <property type="protein sequence ID" value="EFJ50624.1"/>
    <property type="molecule type" value="Genomic_DNA"/>
</dbReference>
<reference evidence="6 7" key="1">
    <citation type="journal article" date="2010" name="Science">
        <title>Genomic analysis of organismal complexity in the multicellular green alga Volvox carteri.</title>
        <authorList>
            <person name="Prochnik S.E."/>
            <person name="Umen J."/>
            <person name="Nedelcu A.M."/>
            <person name="Hallmann A."/>
            <person name="Miller S.M."/>
            <person name="Nishii I."/>
            <person name="Ferris P."/>
            <person name="Kuo A."/>
            <person name="Mitros T."/>
            <person name="Fritz-Laylin L.K."/>
            <person name="Hellsten U."/>
            <person name="Chapman J."/>
            <person name="Simakov O."/>
            <person name="Rensing S.A."/>
            <person name="Terry A."/>
            <person name="Pangilinan J."/>
            <person name="Kapitonov V."/>
            <person name="Jurka J."/>
            <person name="Salamov A."/>
            <person name="Shapiro H."/>
            <person name="Schmutz J."/>
            <person name="Grimwood J."/>
            <person name="Lindquist E."/>
            <person name="Lucas S."/>
            <person name="Grigoriev I.V."/>
            <person name="Schmitt R."/>
            <person name="Kirk D."/>
            <person name="Rokhsar D.S."/>
        </authorList>
    </citation>
    <scope>NUCLEOTIDE SEQUENCE [LARGE SCALE GENOMIC DNA]</scope>
    <source>
        <strain evidence="7">f. Nagariensis / Eve</strain>
    </source>
</reference>
<sequence length="339" mass="37700">MRPQKDIEKQPLVAHQQPSLLDVKELGSRTVLIILYYAFCSSLMLVINKLAIHHVPAPAFILCCQLGVSVAAVLVGSAAGWLVADKLEWDKLLKFVWVVIGFLGTLVANIKVLQNANVETFITFRSSTPLVLSVCDYLWLGRAFPNARSWACLVVLLLGSAGYVLVDANFKLTAYFWLILWYGFFTFDTVYVKHMCDTVKMTNWGRVYYTNFLAFVPLFMALPFLNEPGVLMNLEWSFGAIATLTTSCVLGVAMSHASYLLREAVSATLFTIVGIICKVVTVIINIMIWDKHASPTGIAFLLVCVFAGTFYEQAPKRNKQQQPQQQEAIPLVARTNAAS</sequence>
<feature type="transmembrane region" description="Helical" evidence="5">
    <location>
        <begin position="147"/>
        <end position="166"/>
    </location>
</feature>
<keyword evidence="3 5" id="KW-1133">Transmembrane helix</keyword>
<evidence type="ECO:0000256" key="1">
    <source>
        <dbReference type="ARBA" id="ARBA00004141"/>
    </source>
</evidence>
<feature type="transmembrane region" description="Helical" evidence="5">
    <location>
        <begin position="294"/>
        <end position="311"/>
    </location>
</feature>
<comment type="subcellular location">
    <subcellularLocation>
        <location evidence="1">Membrane</location>
        <topology evidence="1">Multi-pass membrane protein</topology>
    </subcellularLocation>
</comment>
<dbReference type="PANTHER" id="PTHR11132">
    <property type="entry name" value="SOLUTE CARRIER FAMILY 35"/>
    <property type="match status" value="1"/>
</dbReference>
<evidence type="ECO:0000256" key="4">
    <source>
        <dbReference type="ARBA" id="ARBA00023136"/>
    </source>
</evidence>
<gene>
    <name evidence="6" type="ORF">VOLCADRAFT_80147</name>
</gene>
<evidence type="ECO:0000256" key="5">
    <source>
        <dbReference type="SAM" id="Phobius"/>
    </source>
</evidence>
<evidence type="ECO:0000256" key="3">
    <source>
        <dbReference type="ARBA" id="ARBA00022989"/>
    </source>
</evidence>
<proteinExistence type="predicted"/>
<dbReference type="InterPro" id="IPR050186">
    <property type="entry name" value="TPT_transporter"/>
</dbReference>
<evidence type="ECO:0000313" key="6">
    <source>
        <dbReference type="EMBL" id="EFJ50624.1"/>
    </source>
</evidence>
<dbReference type="eggNOG" id="KOG1444">
    <property type="taxonomic scope" value="Eukaryota"/>
</dbReference>
<dbReference type="AlphaFoldDB" id="D8TPJ0"/>